<dbReference type="Proteomes" id="UP000540191">
    <property type="component" value="Unassembled WGS sequence"/>
</dbReference>
<keyword evidence="2" id="KW-0472">Membrane</keyword>
<accession>A0A7W7M492</accession>
<gene>
    <name evidence="4" type="ORF">HDA30_001846</name>
</gene>
<evidence type="ECO:0000259" key="3">
    <source>
        <dbReference type="Pfam" id="PF03703"/>
    </source>
</evidence>
<feature type="region of interest" description="Disordered" evidence="1">
    <location>
        <begin position="561"/>
        <end position="595"/>
    </location>
</feature>
<proteinExistence type="predicted"/>
<dbReference type="AlphaFoldDB" id="A0A7W7M492"/>
<dbReference type="PANTHER" id="PTHR34473">
    <property type="entry name" value="UPF0699 TRANSMEMBRANE PROTEIN YDBS"/>
    <property type="match status" value="1"/>
</dbReference>
<evidence type="ECO:0000313" key="5">
    <source>
        <dbReference type="Proteomes" id="UP000540191"/>
    </source>
</evidence>
<feature type="domain" description="YdbS-like PH" evidence="3">
    <location>
        <begin position="92"/>
        <end position="171"/>
    </location>
</feature>
<keyword evidence="2" id="KW-0812">Transmembrane</keyword>
<evidence type="ECO:0000313" key="4">
    <source>
        <dbReference type="EMBL" id="MBB4736338.1"/>
    </source>
</evidence>
<feature type="domain" description="YdbS-like PH" evidence="3">
    <location>
        <begin position="447"/>
        <end position="518"/>
    </location>
</feature>
<feature type="region of interest" description="Disordered" evidence="1">
    <location>
        <begin position="175"/>
        <end position="206"/>
    </location>
</feature>
<feature type="transmembrane region" description="Helical" evidence="2">
    <location>
        <begin position="70"/>
        <end position="94"/>
    </location>
</feature>
<organism evidence="4 5">
    <name type="scientific">Micrococcus cohnii</name>
    <dbReference type="NCBI Taxonomy" id="993416"/>
    <lineage>
        <taxon>Bacteria</taxon>
        <taxon>Bacillati</taxon>
        <taxon>Actinomycetota</taxon>
        <taxon>Actinomycetes</taxon>
        <taxon>Micrococcales</taxon>
        <taxon>Micrococcaceae</taxon>
        <taxon>Micrococcus</taxon>
    </lineage>
</organism>
<evidence type="ECO:0000256" key="2">
    <source>
        <dbReference type="SAM" id="Phobius"/>
    </source>
</evidence>
<dbReference type="InterPro" id="IPR005182">
    <property type="entry name" value="YdbS-like_PH"/>
</dbReference>
<dbReference type="EMBL" id="JACHNA010000001">
    <property type="protein sequence ID" value="MBB4736338.1"/>
    <property type="molecule type" value="Genomic_DNA"/>
</dbReference>
<feature type="compositionally biased region" description="Low complexity" evidence="1">
    <location>
        <begin position="184"/>
        <end position="206"/>
    </location>
</feature>
<comment type="caution">
    <text evidence="4">The sequence shown here is derived from an EMBL/GenBank/DDBJ whole genome shotgun (WGS) entry which is preliminary data.</text>
</comment>
<name>A0A7W7M492_9MICC</name>
<keyword evidence="2" id="KW-1133">Transmembrane helix</keyword>
<dbReference type="Pfam" id="PF03703">
    <property type="entry name" value="bPH_2"/>
    <property type="match status" value="3"/>
</dbReference>
<feature type="domain" description="YdbS-like PH" evidence="3">
    <location>
        <begin position="323"/>
        <end position="393"/>
    </location>
</feature>
<dbReference type="RefSeq" id="WP_184241941.1">
    <property type="nucleotide sequence ID" value="NZ_JACHNA010000001.1"/>
</dbReference>
<reference evidence="4 5" key="1">
    <citation type="submission" date="2020-08" db="EMBL/GenBank/DDBJ databases">
        <title>Sequencing the genomes of 1000 actinobacteria strains.</title>
        <authorList>
            <person name="Klenk H.-P."/>
        </authorList>
    </citation>
    <scope>NUCLEOTIDE SEQUENCE [LARGE SCALE GENOMIC DNA]</scope>
    <source>
        <strain evidence="4 5">DSM 23974</strain>
    </source>
</reference>
<dbReference type="PANTHER" id="PTHR34473:SF2">
    <property type="entry name" value="UPF0699 TRANSMEMBRANE PROTEIN YDBT"/>
    <property type="match status" value="1"/>
</dbReference>
<evidence type="ECO:0000256" key="1">
    <source>
        <dbReference type="SAM" id="MobiDB-lite"/>
    </source>
</evidence>
<feature type="transmembrane region" description="Helical" evidence="2">
    <location>
        <begin position="251"/>
        <end position="283"/>
    </location>
</feature>
<sequence length="595" mass="65143">MSEQAHTDAEAADAGPAWTRVHPLSPWVRSWLAILIVGFTVLRDLIEQTVGALFGAGRKAERGPVEEFDLVFAAAFLGVALLLAVVGFGLSWWFTRFRLEDEQIALREGWIFRKQRHMKYDRIQAVDLQHPLLPRLLGLAKVQVEAVDGGDTALELQFLKRSEAERVRREILDRAAGRERDEATTGAAADETSSEAAASEAPTVADAPEVHGTEAGVASRPGQGSLGSRVRSRLLLEDEGTRMLSVPTGRLIGSILCSGTVLGTVLTLAVVAGVFLLGVWLLPDVGWLQGAWQEVFLGLGAGALPLAFGLASAAWKELNQGWNFTVFHTEDGLRLTYGLADSVSQTIPPGRVQGVTVKQPLWWRPFGWHRVTVIVAGYGGDDDGKRSVALPVGPFEDVLRVLAVVLPEPGVEDGRELMTLAMRGSGTDGGFRHVPRRARGYFHWHTWRRNGFTATDTLLIARSGRIGRRFTAVQHERIEAVEIDQGPVQKRLRVASLNVYVAGRLLPVTAADDLDEDEVRALFERETAIAAVARRLADRNRWMRPEELERFERQLETMRRTAAEVAAQRGPSGDALVGTSTGPGQDPETARSTHT</sequence>
<keyword evidence="5" id="KW-1185">Reference proteome</keyword>
<protein>
    <submittedName>
        <fullName evidence="4">Putative membrane protein</fullName>
    </submittedName>
</protein>
<feature type="transmembrane region" description="Helical" evidence="2">
    <location>
        <begin position="295"/>
        <end position="315"/>
    </location>
</feature>